<dbReference type="Gene3D" id="3.40.50.720">
    <property type="entry name" value="NAD(P)-binding Rossmann-like Domain"/>
    <property type="match status" value="1"/>
</dbReference>
<dbReference type="EMBL" id="JAUIZM010000010">
    <property type="protein sequence ID" value="KAK1358964.1"/>
    <property type="molecule type" value="Genomic_DNA"/>
</dbReference>
<keyword evidence="1" id="KW-0472">Membrane</keyword>
<dbReference type="Proteomes" id="UP001237642">
    <property type="component" value="Unassembled WGS sequence"/>
</dbReference>
<keyword evidence="3" id="KW-1185">Reference proteome</keyword>
<evidence type="ECO:0000313" key="2">
    <source>
        <dbReference type="EMBL" id="KAK1358964.1"/>
    </source>
</evidence>
<reference evidence="2" key="1">
    <citation type="submission" date="2023-02" db="EMBL/GenBank/DDBJ databases">
        <title>Genome of toxic invasive species Heracleum sosnowskyi carries increased number of genes despite the absence of recent whole-genome duplications.</title>
        <authorList>
            <person name="Schelkunov M."/>
            <person name="Shtratnikova V."/>
            <person name="Makarenko M."/>
            <person name="Klepikova A."/>
            <person name="Omelchenko D."/>
            <person name="Novikova G."/>
            <person name="Obukhova E."/>
            <person name="Bogdanov V."/>
            <person name="Penin A."/>
            <person name="Logacheva M."/>
        </authorList>
    </citation>
    <scope>NUCLEOTIDE SEQUENCE</scope>
    <source>
        <strain evidence="2">Hsosn_3</strain>
        <tissue evidence="2">Leaf</tissue>
    </source>
</reference>
<name>A0AAD8H3D0_9APIA</name>
<comment type="caution">
    <text evidence="2">The sequence shown here is derived from an EMBL/GenBank/DDBJ whole genome shotgun (WGS) entry which is preliminary data.</text>
</comment>
<evidence type="ECO:0000313" key="3">
    <source>
        <dbReference type="Proteomes" id="UP001237642"/>
    </source>
</evidence>
<dbReference type="PANTHER" id="PTHR32487:SF0">
    <property type="entry name" value="3-OXO-DELTA(4,5)-STEROID 5-BETA-REDUCTASE"/>
    <property type="match status" value="1"/>
</dbReference>
<reference evidence="2" key="2">
    <citation type="submission" date="2023-05" db="EMBL/GenBank/DDBJ databases">
        <authorList>
            <person name="Schelkunov M.I."/>
        </authorList>
    </citation>
    <scope>NUCLEOTIDE SEQUENCE</scope>
    <source>
        <strain evidence="2">Hsosn_3</strain>
        <tissue evidence="2">Leaf</tissue>
    </source>
</reference>
<evidence type="ECO:0000256" key="1">
    <source>
        <dbReference type="SAM" id="Phobius"/>
    </source>
</evidence>
<keyword evidence="1" id="KW-0812">Transmembrane</keyword>
<keyword evidence="1" id="KW-1133">Transmembrane helix</keyword>
<proteinExistence type="predicted"/>
<sequence>MAKKDGLTCSVHRRGVILCFSPYSMMNVICILCVYPAIFKHEGAVLRFPWSKEASSSYSEASEPAMDENAKNEVFNYCSHGDVLKWKHFWKLVAENVDICGVMMKDIWNVWDKIVKQNNLVPAKLDDIGAWWFVDHALSIEYPLDTMNKNKEHGFSGFQDYQILIHPLGKQVEIFQHCSLVRTSYFIRCPLVRTFYGVFMFNFYDFLLLSERFMLC</sequence>
<protein>
    <submittedName>
        <fullName evidence="2">Uncharacterized protein</fullName>
    </submittedName>
</protein>
<organism evidence="2 3">
    <name type="scientific">Heracleum sosnowskyi</name>
    <dbReference type="NCBI Taxonomy" id="360622"/>
    <lineage>
        <taxon>Eukaryota</taxon>
        <taxon>Viridiplantae</taxon>
        <taxon>Streptophyta</taxon>
        <taxon>Embryophyta</taxon>
        <taxon>Tracheophyta</taxon>
        <taxon>Spermatophyta</taxon>
        <taxon>Magnoliopsida</taxon>
        <taxon>eudicotyledons</taxon>
        <taxon>Gunneridae</taxon>
        <taxon>Pentapetalae</taxon>
        <taxon>asterids</taxon>
        <taxon>campanulids</taxon>
        <taxon>Apiales</taxon>
        <taxon>Apiaceae</taxon>
        <taxon>Apioideae</taxon>
        <taxon>apioid superclade</taxon>
        <taxon>Tordylieae</taxon>
        <taxon>Tordyliinae</taxon>
        <taxon>Heracleum</taxon>
    </lineage>
</organism>
<dbReference type="AlphaFoldDB" id="A0AAD8H3D0"/>
<accession>A0AAD8H3D0</accession>
<feature type="transmembrane region" description="Helical" evidence="1">
    <location>
        <begin position="20"/>
        <end position="39"/>
    </location>
</feature>
<dbReference type="PANTHER" id="PTHR32487">
    <property type="entry name" value="3-OXO-DELTA(4,5)-STEROID 5-BETA-REDUCTASE"/>
    <property type="match status" value="1"/>
</dbReference>
<gene>
    <name evidence="2" type="ORF">POM88_043438</name>
</gene>